<accession>A0A7U7G974</accession>
<keyword evidence="3" id="KW-1185">Reference proteome</keyword>
<dbReference type="InterPro" id="IPR005180">
    <property type="entry name" value="DUF302"/>
</dbReference>
<dbReference type="AlphaFoldDB" id="A0A7U7G974"/>
<dbReference type="PIRSF" id="PIRSF021774">
    <property type="entry name" value="UCP021774"/>
    <property type="match status" value="1"/>
</dbReference>
<dbReference type="PANTHER" id="PTHR38342:SF1">
    <property type="entry name" value="SLR5037 PROTEIN"/>
    <property type="match status" value="1"/>
</dbReference>
<dbReference type="Proteomes" id="UP000019184">
    <property type="component" value="Unassembled WGS sequence"/>
</dbReference>
<sequence length="127" mass="14022">MKYVVETSKSVEQAVADLQAAVTRHKFGVLHIHNLQETLKKKGVDFPNACQILEICNPQNAKDVLTEDMELNMALPCRVSVYSKKGKTKIGMIRPAAMLKSLSNSPKLAQIAKEVEDAIIVMISEAK</sequence>
<dbReference type="PANTHER" id="PTHR38342">
    <property type="entry name" value="SLR5037 PROTEIN"/>
    <property type="match status" value="1"/>
</dbReference>
<dbReference type="InterPro" id="IPR016796">
    <property type="entry name" value="UCP021774"/>
</dbReference>
<dbReference type="InterPro" id="IPR035923">
    <property type="entry name" value="TT1751-like_sf"/>
</dbReference>
<evidence type="ECO:0000259" key="1">
    <source>
        <dbReference type="Pfam" id="PF03625"/>
    </source>
</evidence>
<dbReference type="Gene3D" id="3.30.310.70">
    <property type="entry name" value="TT1751-like domain"/>
    <property type="match status" value="1"/>
</dbReference>
<dbReference type="RefSeq" id="WP_034431143.1">
    <property type="nucleotide sequence ID" value="NZ_CBTK010000048.1"/>
</dbReference>
<dbReference type="EMBL" id="CBTK010000048">
    <property type="protein sequence ID" value="CDH44027.1"/>
    <property type="molecule type" value="Genomic_DNA"/>
</dbReference>
<reference evidence="2 3" key="1">
    <citation type="journal article" date="2014" name="ISME J.">
        <title>Candidatus Competibacter-lineage genomes retrieved from metagenomes reveal functional metabolic diversity.</title>
        <authorList>
            <person name="McIlroy S.J."/>
            <person name="Albertsen M."/>
            <person name="Andresen E.K."/>
            <person name="Saunders A.M."/>
            <person name="Kristiansen R."/>
            <person name="Stokholm-Bjerregaard M."/>
            <person name="Nielsen K.L."/>
            <person name="Nielsen P.H."/>
        </authorList>
    </citation>
    <scope>NUCLEOTIDE SEQUENCE [LARGE SCALE GENOMIC DNA]</scope>
    <source>
        <strain evidence="2 3">Run_B_J11</strain>
    </source>
</reference>
<dbReference type="OrthoDB" id="9791067at2"/>
<feature type="domain" description="DUF302" evidence="1">
    <location>
        <begin position="33"/>
        <end position="95"/>
    </location>
</feature>
<proteinExistence type="predicted"/>
<dbReference type="SUPFAM" id="SSF103247">
    <property type="entry name" value="TT1751-like"/>
    <property type="match status" value="1"/>
</dbReference>
<comment type="caution">
    <text evidence="2">The sequence shown here is derived from an EMBL/GenBank/DDBJ whole genome shotgun (WGS) entry which is preliminary data.</text>
</comment>
<gene>
    <name evidence="2" type="ORF">BN874_1410015</name>
</gene>
<name>A0A7U7G974_9GAMM</name>
<evidence type="ECO:0000313" key="2">
    <source>
        <dbReference type="EMBL" id="CDH44027.1"/>
    </source>
</evidence>
<dbReference type="CDD" id="cd14797">
    <property type="entry name" value="DUF302"/>
    <property type="match status" value="1"/>
</dbReference>
<dbReference type="Pfam" id="PF03625">
    <property type="entry name" value="DUF302"/>
    <property type="match status" value="1"/>
</dbReference>
<evidence type="ECO:0000313" key="3">
    <source>
        <dbReference type="Proteomes" id="UP000019184"/>
    </source>
</evidence>
<organism evidence="2 3">
    <name type="scientific">Candidatus Contendobacter odensis Run_B_J11</name>
    <dbReference type="NCBI Taxonomy" id="1400861"/>
    <lineage>
        <taxon>Bacteria</taxon>
        <taxon>Pseudomonadati</taxon>
        <taxon>Pseudomonadota</taxon>
        <taxon>Gammaproteobacteria</taxon>
        <taxon>Candidatus Competibacteraceae</taxon>
        <taxon>Candidatus Contendibacter</taxon>
    </lineage>
</organism>
<protein>
    <recommendedName>
        <fullName evidence="1">DUF302 domain-containing protein</fullName>
    </recommendedName>
</protein>